<evidence type="ECO:0000313" key="2">
    <source>
        <dbReference type="Proteomes" id="UP000663853"/>
    </source>
</evidence>
<reference evidence="1" key="1">
    <citation type="submission" date="2021-01" db="EMBL/GenBank/DDBJ databases">
        <authorList>
            <person name="Kaushik A."/>
        </authorList>
    </citation>
    <scope>NUCLEOTIDE SEQUENCE</scope>
    <source>
        <strain evidence="1">AG6-10EEA</strain>
    </source>
</reference>
<dbReference type="EMBL" id="CAJMXA010002438">
    <property type="protein sequence ID" value="CAE6480823.1"/>
    <property type="molecule type" value="Genomic_DNA"/>
</dbReference>
<gene>
    <name evidence="1" type="ORF">RDB_LOCUS88188</name>
</gene>
<name>A0A8H3CE87_9AGAM</name>
<comment type="caution">
    <text evidence="1">The sequence shown here is derived from an EMBL/GenBank/DDBJ whole genome shotgun (WGS) entry which is preliminary data.</text>
</comment>
<organism evidence="1 2">
    <name type="scientific">Rhizoctonia solani</name>
    <dbReference type="NCBI Taxonomy" id="456999"/>
    <lineage>
        <taxon>Eukaryota</taxon>
        <taxon>Fungi</taxon>
        <taxon>Dikarya</taxon>
        <taxon>Basidiomycota</taxon>
        <taxon>Agaricomycotina</taxon>
        <taxon>Agaricomycetes</taxon>
        <taxon>Cantharellales</taxon>
        <taxon>Ceratobasidiaceae</taxon>
        <taxon>Rhizoctonia</taxon>
    </lineage>
</organism>
<proteinExistence type="predicted"/>
<dbReference type="Proteomes" id="UP000663853">
    <property type="component" value="Unassembled WGS sequence"/>
</dbReference>
<accession>A0A8H3CE87</accession>
<dbReference type="AlphaFoldDB" id="A0A8H3CE87"/>
<sequence>MSLSPDAHVVYLDYDPSNPSHSQIRSASHSIVATDLTVSDAAGASATEHPHFYVISTRELRARNTSGDDPKLVLHDYRERLSAARHVMGVHSDGSRLENGS</sequence>
<evidence type="ECO:0000313" key="1">
    <source>
        <dbReference type="EMBL" id="CAE6480823.1"/>
    </source>
</evidence>
<protein>
    <submittedName>
        <fullName evidence="1">Uncharacterized protein</fullName>
    </submittedName>
</protein>